<proteinExistence type="inferred from homology"/>
<organism evidence="18 19">
    <name type="scientific">Colwellia demingiae</name>
    <dbReference type="NCBI Taxonomy" id="89401"/>
    <lineage>
        <taxon>Bacteria</taxon>
        <taxon>Pseudomonadati</taxon>
        <taxon>Pseudomonadota</taxon>
        <taxon>Gammaproteobacteria</taxon>
        <taxon>Alteromonadales</taxon>
        <taxon>Colwelliaceae</taxon>
        <taxon>Colwellia</taxon>
    </lineage>
</organism>
<evidence type="ECO:0000256" key="12">
    <source>
        <dbReference type="ARBA" id="ARBA00032077"/>
    </source>
</evidence>
<evidence type="ECO:0000256" key="5">
    <source>
        <dbReference type="ARBA" id="ARBA00017462"/>
    </source>
</evidence>
<dbReference type="InterPro" id="IPR017559">
    <property type="entry name" value="AhpC"/>
</dbReference>
<evidence type="ECO:0000256" key="10">
    <source>
        <dbReference type="ARBA" id="ARBA00023157"/>
    </source>
</evidence>
<evidence type="ECO:0000256" key="15">
    <source>
        <dbReference type="PIRSR" id="PIRSR000239-1"/>
    </source>
</evidence>
<feature type="domain" description="Thioredoxin" evidence="17">
    <location>
        <begin position="4"/>
        <end position="159"/>
    </location>
</feature>
<comment type="subunit">
    <text evidence="3">Homodimer; disulfide-linked, upon oxidation. 5 homodimers assemble to form a ring-like decamer.</text>
</comment>
<evidence type="ECO:0000256" key="14">
    <source>
        <dbReference type="ARBA" id="ARBA00047572"/>
    </source>
</evidence>
<dbReference type="InterPro" id="IPR000866">
    <property type="entry name" value="AhpC/TSA"/>
</dbReference>
<comment type="similarity">
    <text evidence="2 16">Belongs to the peroxiredoxin family. AhpC/Prx1 subfamily.</text>
</comment>
<evidence type="ECO:0000256" key="11">
    <source>
        <dbReference type="ARBA" id="ARBA00023284"/>
    </source>
</evidence>
<evidence type="ECO:0000256" key="1">
    <source>
        <dbReference type="ARBA" id="ARBA00004496"/>
    </source>
</evidence>
<comment type="caution">
    <text evidence="18">The sequence shown here is derived from an EMBL/GenBank/DDBJ whole genome shotgun (WGS) entry which is preliminary data.</text>
</comment>
<keyword evidence="6 16" id="KW-0963">Cytoplasm</keyword>
<comment type="catalytic activity">
    <reaction evidence="14 16">
        <text>a hydroperoxide + NADH + H(+) = an alcohol + NAD(+) + H2O</text>
        <dbReference type="Rhea" id="RHEA:62628"/>
        <dbReference type="ChEBI" id="CHEBI:15377"/>
        <dbReference type="ChEBI" id="CHEBI:15378"/>
        <dbReference type="ChEBI" id="CHEBI:30879"/>
        <dbReference type="ChEBI" id="CHEBI:35924"/>
        <dbReference type="ChEBI" id="CHEBI:57540"/>
        <dbReference type="ChEBI" id="CHEBI:57945"/>
        <dbReference type="EC" id="1.11.1.26"/>
    </reaction>
</comment>
<evidence type="ECO:0000256" key="13">
    <source>
        <dbReference type="ARBA" id="ARBA00032824"/>
    </source>
</evidence>
<dbReference type="PROSITE" id="PS51352">
    <property type="entry name" value="THIOREDOXIN_2"/>
    <property type="match status" value="1"/>
</dbReference>
<dbReference type="FunFam" id="3.40.30.10:FF:000002">
    <property type="entry name" value="Alkyl hydroperoxide reductase C"/>
    <property type="match status" value="1"/>
</dbReference>
<dbReference type="GO" id="GO:0045454">
    <property type="term" value="P:cell redox homeostasis"/>
    <property type="evidence" value="ECO:0007669"/>
    <property type="project" value="TreeGrafter"/>
</dbReference>
<name>A0A5C6QPX1_9GAMM</name>
<dbReference type="EMBL" id="VOLT01000002">
    <property type="protein sequence ID" value="TWX70803.1"/>
    <property type="molecule type" value="Genomic_DNA"/>
</dbReference>
<evidence type="ECO:0000256" key="7">
    <source>
        <dbReference type="ARBA" id="ARBA00022559"/>
    </source>
</evidence>
<keyword evidence="7 16" id="KW-0575">Peroxidase</keyword>
<dbReference type="PIRSF" id="PIRSF000239">
    <property type="entry name" value="AHPC"/>
    <property type="match status" value="1"/>
</dbReference>
<keyword evidence="10 16" id="KW-1015">Disulfide bond</keyword>
<evidence type="ECO:0000256" key="6">
    <source>
        <dbReference type="ARBA" id="ARBA00022490"/>
    </source>
</evidence>
<accession>A0A5C6QPX1</accession>
<dbReference type="GO" id="GO:0005829">
    <property type="term" value="C:cytosol"/>
    <property type="evidence" value="ECO:0007669"/>
    <property type="project" value="TreeGrafter"/>
</dbReference>
<dbReference type="InterPro" id="IPR036249">
    <property type="entry name" value="Thioredoxin-like_sf"/>
</dbReference>
<evidence type="ECO:0000256" key="2">
    <source>
        <dbReference type="ARBA" id="ARBA00009796"/>
    </source>
</evidence>
<comment type="function">
    <text evidence="16">Thiol-specific peroxidase that catalyzes the reduction of hydrogen peroxide and organic hydroperoxides to water and alcohols, respectively. Plays a role in cell protection against oxidative stress by detoxifying peroxides.</text>
</comment>
<dbReference type="AlphaFoldDB" id="A0A5C6QPX1"/>
<dbReference type="GO" id="GO:0042744">
    <property type="term" value="P:hydrogen peroxide catabolic process"/>
    <property type="evidence" value="ECO:0007669"/>
    <property type="project" value="TreeGrafter"/>
</dbReference>
<dbReference type="GO" id="GO:0102039">
    <property type="term" value="F:NADH-dependent peroxiredoxin activity"/>
    <property type="evidence" value="ECO:0007669"/>
    <property type="project" value="UniProtKB-EC"/>
</dbReference>
<dbReference type="GO" id="GO:0008379">
    <property type="term" value="F:thioredoxin peroxidase activity"/>
    <property type="evidence" value="ECO:0007669"/>
    <property type="project" value="TreeGrafter"/>
</dbReference>
<keyword evidence="19" id="KW-1185">Reference proteome</keyword>
<evidence type="ECO:0000256" key="3">
    <source>
        <dbReference type="ARBA" id="ARBA00011654"/>
    </source>
</evidence>
<keyword evidence="8 16" id="KW-0049">Antioxidant</keyword>
<dbReference type="EC" id="1.11.1.26" evidence="4 16"/>
<evidence type="ECO:0000256" key="8">
    <source>
        <dbReference type="ARBA" id="ARBA00022862"/>
    </source>
</evidence>
<feature type="active site" description="Cysteine sulfenic acid (-SOH) intermediate; for peroxidase activity" evidence="15">
    <location>
        <position position="49"/>
    </location>
</feature>
<dbReference type="GO" id="GO:0006979">
    <property type="term" value="P:response to oxidative stress"/>
    <property type="evidence" value="ECO:0007669"/>
    <property type="project" value="UniProtKB-UniRule"/>
</dbReference>
<dbReference type="OrthoDB" id="9812811at2"/>
<dbReference type="GO" id="GO:0033554">
    <property type="term" value="P:cellular response to stress"/>
    <property type="evidence" value="ECO:0007669"/>
    <property type="project" value="TreeGrafter"/>
</dbReference>
<sequence>MNQSIINTKLLPFNATAFHNGEFVELSEKDLADKWSIVFFYPADFTFVCPTELGDMADHYDELQKMGVEVYSVSTDTHFTHKAWHDTSDTINKIKYPMIGDPTGAITRNFGVMIEEAGLALRGTFVINPEGEVKIAEVHDLGIGRSAAELLRKVKAAQYVAEHDGEVCPAAWQPGAETLAPSLDLVGKI</sequence>
<dbReference type="NCBIfam" id="TIGR03137">
    <property type="entry name" value="AhpC"/>
    <property type="match status" value="1"/>
</dbReference>
<keyword evidence="11 16" id="KW-0676">Redox-active center</keyword>
<dbReference type="InterPro" id="IPR050217">
    <property type="entry name" value="Peroxiredoxin"/>
</dbReference>
<evidence type="ECO:0000256" key="16">
    <source>
        <dbReference type="RuleBase" id="RU366004"/>
    </source>
</evidence>
<comment type="subcellular location">
    <subcellularLocation>
        <location evidence="1 16">Cytoplasm</location>
    </subcellularLocation>
</comment>
<dbReference type="InterPro" id="IPR013766">
    <property type="entry name" value="Thioredoxin_domain"/>
</dbReference>
<dbReference type="Pfam" id="PF00578">
    <property type="entry name" value="AhpC-TSA"/>
    <property type="match status" value="1"/>
</dbReference>
<evidence type="ECO:0000259" key="17">
    <source>
        <dbReference type="PROSITE" id="PS51352"/>
    </source>
</evidence>
<evidence type="ECO:0000313" key="19">
    <source>
        <dbReference type="Proteomes" id="UP000321822"/>
    </source>
</evidence>
<dbReference type="Gene3D" id="3.40.30.10">
    <property type="entry name" value="Glutaredoxin"/>
    <property type="match status" value="1"/>
</dbReference>
<keyword evidence="9 16" id="KW-0560">Oxidoreductase</keyword>
<dbReference type="RefSeq" id="WP_101231451.1">
    <property type="nucleotide sequence ID" value="NZ_VOLT01000002.1"/>
</dbReference>
<dbReference type="PANTHER" id="PTHR10681:SF121">
    <property type="entry name" value="ALKYL HYDROPEROXIDE REDUCTASE C"/>
    <property type="match status" value="1"/>
</dbReference>
<dbReference type="SUPFAM" id="SSF52833">
    <property type="entry name" value="Thioredoxin-like"/>
    <property type="match status" value="1"/>
</dbReference>
<dbReference type="Pfam" id="PF10417">
    <property type="entry name" value="1-cysPrx_C"/>
    <property type="match status" value="1"/>
</dbReference>
<dbReference type="InterPro" id="IPR019479">
    <property type="entry name" value="Peroxiredoxin_C"/>
</dbReference>
<evidence type="ECO:0000313" key="18">
    <source>
        <dbReference type="EMBL" id="TWX70803.1"/>
    </source>
</evidence>
<reference evidence="18 19" key="1">
    <citation type="submission" date="2019-07" db="EMBL/GenBank/DDBJ databases">
        <title>Genomes of sea-ice associated Colwellia species.</title>
        <authorList>
            <person name="Bowman J.P."/>
        </authorList>
    </citation>
    <scope>NUCLEOTIDE SEQUENCE [LARGE SCALE GENOMIC DNA]</scope>
    <source>
        <strain evidence="18 19">ACAM 459</strain>
    </source>
</reference>
<evidence type="ECO:0000256" key="4">
    <source>
        <dbReference type="ARBA" id="ARBA00013021"/>
    </source>
</evidence>
<dbReference type="PANTHER" id="PTHR10681">
    <property type="entry name" value="THIOREDOXIN PEROXIDASE"/>
    <property type="match status" value="1"/>
</dbReference>
<evidence type="ECO:0000256" key="9">
    <source>
        <dbReference type="ARBA" id="ARBA00023002"/>
    </source>
</evidence>
<gene>
    <name evidence="18" type="primary">ahpC</name>
    <name evidence="18" type="ORF">ESZ36_03880</name>
</gene>
<protein>
    <recommendedName>
        <fullName evidence="5 16">Alkyl hydroperoxide reductase C</fullName>
        <ecNumber evidence="4 16">1.11.1.26</ecNumber>
    </recommendedName>
    <alternativeName>
        <fullName evidence="12 16">Peroxiredoxin</fullName>
    </alternativeName>
    <alternativeName>
        <fullName evidence="13 16">Thioredoxin peroxidase</fullName>
    </alternativeName>
</protein>
<dbReference type="CDD" id="cd03015">
    <property type="entry name" value="PRX_Typ2cys"/>
    <property type="match status" value="1"/>
</dbReference>
<dbReference type="Proteomes" id="UP000321822">
    <property type="component" value="Unassembled WGS sequence"/>
</dbReference>
<dbReference type="InterPro" id="IPR024706">
    <property type="entry name" value="Peroxiredoxin_AhpC-typ"/>
</dbReference>